<sequence length="61" mass="6613">MTFASASPFIDFVTLVRVDGSTSSERGADAAIALPAPTDRRTTVPAIVRETFQQTRPRDSM</sequence>
<dbReference type="EMBL" id="QFZU02000178">
    <property type="protein sequence ID" value="RGA01236.1"/>
    <property type="molecule type" value="Genomic_DNA"/>
</dbReference>
<evidence type="ECO:0000256" key="1">
    <source>
        <dbReference type="SAM" id="MobiDB-lite"/>
    </source>
</evidence>
<reference evidence="2 3" key="1">
    <citation type="submission" date="2018-08" db="EMBL/GenBank/DDBJ databases">
        <title>Microbispora. triticiradicis sp. nov., a novel actinomycete isolated from the root of wheat (Triticum aestivum L.)).</title>
        <authorList>
            <person name="Han C."/>
        </authorList>
    </citation>
    <scope>NUCLEOTIDE SEQUENCE [LARGE SCALE GENOMIC DNA]</scope>
    <source>
        <strain evidence="2 3">NEAU-HRDPA2-9</strain>
    </source>
</reference>
<proteinExistence type="predicted"/>
<name>A0ABX9LB95_9ACTN</name>
<evidence type="ECO:0000313" key="2">
    <source>
        <dbReference type="EMBL" id="RGA01236.1"/>
    </source>
</evidence>
<protein>
    <submittedName>
        <fullName evidence="2">Uncharacterized protein</fullName>
    </submittedName>
</protein>
<gene>
    <name evidence="2" type="ORF">DI270_030810</name>
</gene>
<keyword evidence="3" id="KW-1185">Reference proteome</keyword>
<dbReference type="Proteomes" id="UP000262538">
    <property type="component" value="Unassembled WGS sequence"/>
</dbReference>
<comment type="caution">
    <text evidence="2">The sequence shown here is derived from an EMBL/GenBank/DDBJ whole genome shotgun (WGS) entry which is preliminary data.</text>
</comment>
<feature type="region of interest" description="Disordered" evidence="1">
    <location>
        <begin position="42"/>
        <end position="61"/>
    </location>
</feature>
<accession>A0ABX9LB95</accession>
<organism evidence="2 3">
    <name type="scientific">Microbispora triticiradicis</name>
    <dbReference type="NCBI Taxonomy" id="2200763"/>
    <lineage>
        <taxon>Bacteria</taxon>
        <taxon>Bacillati</taxon>
        <taxon>Actinomycetota</taxon>
        <taxon>Actinomycetes</taxon>
        <taxon>Streptosporangiales</taxon>
        <taxon>Streptosporangiaceae</taxon>
        <taxon>Microbispora</taxon>
    </lineage>
</organism>
<evidence type="ECO:0000313" key="3">
    <source>
        <dbReference type="Proteomes" id="UP000262538"/>
    </source>
</evidence>